<dbReference type="GO" id="GO:0044020">
    <property type="term" value="F:histone H4R3 methyltransferase activity"/>
    <property type="evidence" value="ECO:0007669"/>
    <property type="project" value="UniProtKB-ARBA"/>
</dbReference>
<dbReference type="CDD" id="cd02440">
    <property type="entry name" value="AdoMet_MTases"/>
    <property type="match status" value="1"/>
</dbReference>
<dbReference type="SUPFAM" id="SSF53335">
    <property type="entry name" value="S-adenosyl-L-methionine-dependent methyltransferases"/>
    <property type="match status" value="1"/>
</dbReference>
<evidence type="ECO:0000259" key="14">
    <source>
        <dbReference type="Pfam" id="PF17286"/>
    </source>
</evidence>
<dbReference type="EnsemblMetazoa" id="CLYHEMT016071.1">
    <property type="protein sequence ID" value="CLYHEMP016071.1"/>
    <property type="gene ID" value="CLYHEMG016071"/>
</dbReference>
<keyword evidence="1 8" id="KW-0489">Methyltransferase</keyword>
<dbReference type="Pfam" id="PF17286">
    <property type="entry name" value="PRMT5_C"/>
    <property type="match status" value="1"/>
</dbReference>
<keyword evidence="4" id="KW-0156">Chromatin regulator</keyword>
<feature type="binding site" evidence="10">
    <location>
        <position position="344"/>
    </location>
    <ligand>
        <name>S-adenosyl-L-methionine</name>
        <dbReference type="ChEBI" id="CHEBI:59789"/>
    </ligand>
</feature>
<dbReference type="GO" id="GO:0032259">
    <property type="term" value="P:methylation"/>
    <property type="evidence" value="ECO:0007669"/>
    <property type="project" value="UniProtKB-KW"/>
</dbReference>
<feature type="domain" description="PRMT5 arginine-N-methyltransferase" evidence="12">
    <location>
        <begin position="318"/>
        <end position="484"/>
    </location>
</feature>
<dbReference type="Pfam" id="PF17285">
    <property type="entry name" value="PRMT5_TIM"/>
    <property type="match status" value="1"/>
</dbReference>
<keyword evidence="5" id="KW-0805">Transcription regulation</keyword>
<dbReference type="Gene3D" id="2.70.160.11">
    <property type="entry name" value="Hnrnp arginine n-methyltransferase1"/>
    <property type="match status" value="1"/>
</dbReference>
<evidence type="ECO:0000259" key="13">
    <source>
        <dbReference type="Pfam" id="PF17285"/>
    </source>
</evidence>
<evidence type="ECO:0000256" key="3">
    <source>
        <dbReference type="ARBA" id="ARBA00022691"/>
    </source>
</evidence>
<dbReference type="PANTHER" id="PTHR10738:SF0">
    <property type="entry name" value="PROTEIN ARGININE N-METHYLTRANSFERASE 5"/>
    <property type="match status" value="1"/>
</dbReference>
<evidence type="ECO:0000256" key="11">
    <source>
        <dbReference type="PIRSR" id="PIRSR015894-3"/>
    </source>
</evidence>
<accession>A0A7M5X296</accession>
<dbReference type="PROSITE" id="PS51678">
    <property type="entry name" value="SAM_MT_PRMT"/>
    <property type="match status" value="1"/>
</dbReference>
<dbReference type="Gene3D" id="3.20.20.150">
    <property type="entry name" value="Divalent-metal-dependent TIM barrel enzymes"/>
    <property type="match status" value="1"/>
</dbReference>
<evidence type="ECO:0000256" key="2">
    <source>
        <dbReference type="ARBA" id="ARBA00022679"/>
    </source>
</evidence>
<protein>
    <recommendedName>
        <fullName evidence="8">Protein arginine N-methyltransferase</fullName>
    </recommendedName>
</protein>
<evidence type="ECO:0000256" key="4">
    <source>
        <dbReference type="ARBA" id="ARBA00022853"/>
    </source>
</evidence>
<feature type="domain" description="PRMT5 TIM barrel" evidence="13">
    <location>
        <begin position="57"/>
        <end position="311"/>
    </location>
</feature>
<dbReference type="AlphaFoldDB" id="A0A7M5X296"/>
<dbReference type="Gene3D" id="3.40.50.150">
    <property type="entry name" value="Vaccinia Virus protein VP39"/>
    <property type="match status" value="1"/>
</dbReference>
<dbReference type="GO" id="GO:0005634">
    <property type="term" value="C:nucleus"/>
    <property type="evidence" value="ECO:0007669"/>
    <property type="project" value="TreeGrafter"/>
</dbReference>
<evidence type="ECO:0000256" key="7">
    <source>
        <dbReference type="ARBA" id="ARBA00048612"/>
    </source>
</evidence>
<dbReference type="FunFam" id="2.70.160.11:FF:000003">
    <property type="entry name" value="Protein arginine N-methyltransferase 5"/>
    <property type="match status" value="1"/>
</dbReference>
<dbReference type="GO" id="GO:0035243">
    <property type="term" value="F:protein-arginine omega-N symmetric methyltransferase activity"/>
    <property type="evidence" value="ECO:0007669"/>
    <property type="project" value="UniProtKB-EC"/>
</dbReference>
<dbReference type="PANTHER" id="PTHR10738">
    <property type="entry name" value="PROTEIN ARGININE N-METHYLTRANSFERASE 5"/>
    <property type="match status" value="1"/>
</dbReference>
<dbReference type="InterPro" id="IPR007857">
    <property type="entry name" value="Arg_MeTrfase_PRMT5"/>
</dbReference>
<evidence type="ECO:0000256" key="9">
    <source>
        <dbReference type="PIRSR" id="PIRSR015894-1"/>
    </source>
</evidence>
<feature type="active site" description="Proton donor/acceptor" evidence="9">
    <location>
        <position position="455"/>
    </location>
</feature>
<evidence type="ECO:0000256" key="6">
    <source>
        <dbReference type="ARBA" id="ARBA00023163"/>
    </source>
</evidence>
<keyword evidence="2 8" id="KW-0808">Transferase</keyword>
<dbReference type="GO" id="GO:0005829">
    <property type="term" value="C:cytosol"/>
    <property type="evidence" value="ECO:0007669"/>
    <property type="project" value="TreeGrafter"/>
</dbReference>
<evidence type="ECO:0000313" key="15">
    <source>
        <dbReference type="EnsemblMetazoa" id="CLYHEMP016071.1"/>
    </source>
</evidence>
<dbReference type="InterPro" id="IPR035075">
    <property type="entry name" value="PRMT5"/>
</dbReference>
<dbReference type="Proteomes" id="UP000594262">
    <property type="component" value="Unplaced"/>
</dbReference>
<dbReference type="OrthoDB" id="1368803at2759"/>
<organism evidence="15 16">
    <name type="scientific">Clytia hemisphaerica</name>
    <dbReference type="NCBI Taxonomy" id="252671"/>
    <lineage>
        <taxon>Eukaryota</taxon>
        <taxon>Metazoa</taxon>
        <taxon>Cnidaria</taxon>
        <taxon>Hydrozoa</taxon>
        <taxon>Hydroidolina</taxon>
        <taxon>Leptothecata</taxon>
        <taxon>Obeliida</taxon>
        <taxon>Clytiidae</taxon>
        <taxon>Clytia</taxon>
    </lineage>
</organism>
<feature type="active site" description="Proton donor/acceptor" evidence="9">
    <location>
        <position position="464"/>
    </location>
</feature>
<dbReference type="InterPro" id="IPR035247">
    <property type="entry name" value="PRMT5_TIM"/>
</dbReference>
<name>A0A7M5X296_9CNID</name>
<feature type="domain" description="PRMT5 oligomerisation" evidence="14">
    <location>
        <begin position="487"/>
        <end position="656"/>
    </location>
</feature>
<dbReference type="FunFam" id="3.40.50.150:FF:000029">
    <property type="entry name" value="Protein arginine N-methyltransferase 5"/>
    <property type="match status" value="1"/>
</dbReference>
<dbReference type="InterPro" id="IPR035248">
    <property type="entry name" value="PRMT5_C"/>
</dbReference>
<reference evidence="15" key="1">
    <citation type="submission" date="2021-01" db="UniProtKB">
        <authorList>
            <consortium name="EnsemblMetazoa"/>
        </authorList>
    </citation>
    <scope>IDENTIFICATION</scope>
</reference>
<proteinExistence type="inferred from homology"/>
<keyword evidence="6" id="KW-0804">Transcription</keyword>
<feature type="binding site" evidence="10">
    <location>
        <begin position="353"/>
        <end position="354"/>
    </location>
    <ligand>
        <name>S-adenosyl-L-methionine</name>
        <dbReference type="ChEBI" id="CHEBI:59789"/>
    </ligand>
</feature>
<dbReference type="InterPro" id="IPR025799">
    <property type="entry name" value="Arg_MeTrfase"/>
</dbReference>
<feature type="binding site" evidence="10">
    <location>
        <position position="412"/>
    </location>
    <ligand>
        <name>S-adenosyl-L-methionine</name>
        <dbReference type="ChEBI" id="CHEBI:59789"/>
    </ligand>
</feature>
<evidence type="ECO:0000313" key="16">
    <source>
        <dbReference type="Proteomes" id="UP000594262"/>
    </source>
</evidence>
<dbReference type="InterPro" id="IPR029063">
    <property type="entry name" value="SAM-dependent_MTases_sf"/>
</dbReference>
<evidence type="ECO:0000256" key="10">
    <source>
        <dbReference type="PIRSR" id="PIRSR015894-2"/>
    </source>
</evidence>
<evidence type="ECO:0000256" key="1">
    <source>
        <dbReference type="ARBA" id="ARBA00022603"/>
    </source>
</evidence>
<comment type="catalytic activity">
    <reaction evidence="7">
        <text>L-arginyl-[protein] + 2 S-adenosyl-L-methionine = N(omega),N(omega)'-dimethyl-L-arginyl-[protein] + 2 S-adenosyl-L-homocysteine + 2 H(+)</text>
        <dbReference type="Rhea" id="RHEA:48108"/>
        <dbReference type="Rhea" id="RHEA-COMP:10532"/>
        <dbReference type="Rhea" id="RHEA-COMP:11992"/>
        <dbReference type="ChEBI" id="CHEBI:15378"/>
        <dbReference type="ChEBI" id="CHEBI:29965"/>
        <dbReference type="ChEBI" id="CHEBI:57856"/>
        <dbReference type="ChEBI" id="CHEBI:59789"/>
        <dbReference type="ChEBI" id="CHEBI:88221"/>
        <dbReference type="EC" id="2.1.1.320"/>
    </reaction>
</comment>
<evidence type="ECO:0000256" key="8">
    <source>
        <dbReference type="PIRNR" id="PIRNR015894"/>
    </source>
</evidence>
<keyword evidence="3 8" id="KW-0949">S-adenosyl-L-methionine</keyword>
<comment type="similarity">
    <text evidence="8">Belongs to the class I-like SAM-binding methyltransferase superfamily.</text>
</comment>
<feature type="binding site" evidence="10">
    <location>
        <begin position="439"/>
        <end position="440"/>
    </location>
    <ligand>
        <name>S-adenosyl-L-methionine</name>
        <dbReference type="ChEBI" id="CHEBI:59789"/>
    </ligand>
</feature>
<sequence length="659" mass="74992">MFTILSFCFSFRFQIKRKSKKRNKTERMSDSSHLSCGRDFHAVPDIRLVLNNASSAGFDFICAPIAHPRYRRELVDKSGPVRPGAFTRTDLLLPGSDWSSLVVGKISPWIDLDSPCEVTRKNSSLAIQQELNFATHLSMPAILMKLRGMENANLAHVINNTIHGTHVQQIWLQVPICNPKSLVDHSLIQSTKENCCEVAVERNVNDTWEWWNQVRNLCDNNRKLAPVLILNSKSITLDDIAKRWMGEPLKAIVLPSNIFLSNKMGYPVLSKDLQNVVSAFFKQNVQFIISGAPLHKNIVYYYQYLDHLYKKRQTDFVEQFSKGYEDYLQTPLQPLMDNLESQTYEVFEKDPVKYQEYQNAVHKALLDRVPDDKVDEMVTTIMVVGAGRGPLVRASFNAARDAGRKVKMYAVEKNPNAIVTLETLNKEEWNNTVTVVSCDMRHYKAPEKADILVSELLGSFSDNELSPECIDGAQRFLKEDGISIPCSYTSYATPLSAAKLHSEVAGTAEVGKIPDAPFEAPYVVRLQNVTYLDTPKPVFTFDHPNFKDDPIDNERYIKLEFQSKESTMIHGVAGFFDMVLYKDVVLSIVPETASPGMFSWFPAYFPIKKPIYCPKGGTITLHFWRKVSKTKVWYEWCYTSPTHTAIHNPNGRSYWIGIV</sequence>
<evidence type="ECO:0000259" key="12">
    <source>
        <dbReference type="Pfam" id="PF05185"/>
    </source>
</evidence>
<dbReference type="FunFam" id="3.20.20.150:FF:000008">
    <property type="entry name" value="Protein arginine N-methyltransferase 5"/>
    <property type="match status" value="1"/>
</dbReference>
<keyword evidence="16" id="KW-1185">Reference proteome</keyword>
<dbReference type="PIRSF" id="PIRSF015894">
    <property type="entry name" value="Skb1_MeTrfase"/>
    <property type="match status" value="1"/>
</dbReference>
<feature type="site" description="Critical for specifying symmetric addition of methyl groups" evidence="11">
    <location>
        <position position="347"/>
    </location>
</feature>
<dbReference type="Pfam" id="PF05185">
    <property type="entry name" value="PRMT5"/>
    <property type="match status" value="1"/>
</dbReference>
<evidence type="ECO:0000256" key="5">
    <source>
        <dbReference type="ARBA" id="ARBA00023015"/>
    </source>
</evidence>
<dbReference type="GO" id="GO:0006355">
    <property type="term" value="P:regulation of DNA-templated transcription"/>
    <property type="evidence" value="ECO:0007669"/>
    <property type="project" value="TreeGrafter"/>
</dbReference>